<sequence>MHRILARQKLCSEASRDQPRKPKFSTVAKNFGSGSHKKRNNVDSRRAHETGVTVPEREAVVDAKHLVITVGVVEEGKAGGARVSADVARLATRRTVCVHCNVGHSTVVVDAAMPRRYGTGI</sequence>
<organism evidence="2">
    <name type="scientific">Lotharella oceanica</name>
    <dbReference type="NCBI Taxonomy" id="641309"/>
    <lineage>
        <taxon>Eukaryota</taxon>
        <taxon>Sar</taxon>
        <taxon>Rhizaria</taxon>
        <taxon>Cercozoa</taxon>
        <taxon>Chlorarachniophyceae</taxon>
        <taxon>Lotharella</taxon>
    </lineage>
</organism>
<name>A0A7S2XB65_9EUKA</name>
<gene>
    <name evidence="2" type="ORF">LSP00402_LOCUS11455</name>
</gene>
<feature type="region of interest" description="Disordered" evidence="1">
    <location>
        <begin position="1"/>
        <end position="51"/>
    </location>
</feature>
<feature type="compositionally biased region" description="Basic and acidic residues" evidence="1">
    <location>
        <begin position="40"/>
        <end position="51"/>
    </location>
</feature>
<accession>A0A7S2XB65</accession>
<evidence type="ECO:0000256" key="1">
    <source>
        <dbReference type="SAM" id="MobiDB-lite"/>
    </source>
</evidence>
<reference evidence="2" key="1">
    <citation type="submission" date="2021-01" db="EMBL/GenBank/DDBJ databases">
        <authorList>
            <person name="Corre E."/>
            <person name="Pelletier E."/>
            <person name="Niang G."/>
            <person name="Scheremetjew M."/>
            <person name="Finn R."/>
            <person name="Kale V."/>
            <person name="Holt S."/>
            <person name="Cochrane G."/>
            <person name="Meng A."/>
            <person name="Brown T."/>
            <person name="Cohen L."/>
        </authorList>
    </citation>
    <scope>NUCLEOTIDE SEQUENCE</scope>
    <source>
        <strain evidence="2">CCMP622</strain>
    </source>
</reference>
<proteinExistence type="predicted"/>
<evidence type="ECO:0000313" key="2">
    <source>
        <dbReference type="EMBL" id="CAD9766974.1"/>
    </source>
</evidence>
<dbReference type="AlphaFoldDB" id="A0A7S2XB65"/>
<protein>
    <submittedName>
        <fullName evidence="2">Uncharacterized protein</fullName>
    </submittedName>
</protein>
<dbReference type="EMBL" id="HBHP01018420">
    <property type="protein sequence ID" value="CAD9766974.1"/>
    <property type="molecule type" value="Transcribed_RNA"/>
</dbReference>